<dbReference type="RefSeq" id="WP_008717350.1">
    <property type="nucleotide sequence ID" value="NZ_JBBMFM010000090.1"/>
</dbReference>
<organism evidence="3 4">
    <name type="scientific">Enterocloster hominis</name>
    <name type="common">ex Hitch et al. 2024</name>
    <dbReference type="NCBI Taxonomy" id="1917870"/>
    <lineage>
        <taxon>Bacteria</taxon>
        <taxon>Bacillati</taxon>
        <taxon>Bacillota</taxon>
        <taxon>Clostridia</taxon>
        <taxon>Lachnospirales</taxon>
        <taxon>Lachnospiraceae</taxon>
        <taxon>Enterocloster</taxon>
    </lineage>
</organism>
<keyword evidence="2 3" id="KW-0560">Oxidoreductase</keyword>
<evidence type="ECO:0000256" key="2">
    <source>
        <dbReference type="ARBA" id="ARBA00023002"/>
    </source>
</evidence>
<sequence length="264" mass="28218">MNQDYISRTFSLEGQEAVVTGASSGIGRGIAVSLANLGANVALLGRNLEGLAQTEKEIREQGGSCESYQVDVTSEEQVERFFAEHQEKHGRMDIFVANAGINYRAELLDSQMEDIDRVINTDYKGTLYGVIRAGKIMKGQKSGNIVIISSINGLSAMGNLAVYSSIKYALEGITRSLAASLGPYGVRVNSCAPGVILSNINKNVYGKESNLQAKLKSIPLGRIGAPCDIGDVVASMVGNAFRFMTGTTILVDGGELLRGMQKQD</sequence>
<evidence type="ECO:0000256" key="1">
    <source>
        <dbReference type="ARBA" id="ARBA00006484"/>
    </source>
</evidence>
<accession>A0ABV1D9T8</accession>
<reference evidence="3 4" key="1">
    <citation type="submission" date="2024-03" db="EMBL/GenBank/DDBJ databases">
        <title>Human intestinal bacterial collection.</title>
        <authorList>
            <person name="Pauvert C."/>
            <person name="Hitch T.C.A."/>
            <person name="Clavel T."/>
        </authorList>
    </citation>
    <scope>NUCLEOTIDE SEQUENCE [LARGE SCALE GENOMIC DNA]</scope>
    <source>
        <strain evidence="3 4">CLA-SR-H021</strain>
    </source>
</reference>
<protein>
    <submittedName>
        <fullName evidence="3">SDR family oxidoreductase</fullName>
        <ecNumber evidence="3">1.-.-.-</ecNumber>
    </submittedName>
</protein>
<evidence type="ECO:0000313" key="4">
    <source>
        <dbReference type="Proteomes" id="UP001454086"/>
    </source>
</evidence>
<dbReference type="GO" id="GO:0016491">
    <property type="term" value="F:oxidoreductase activity"/>
    <property type="evidence" value="ECO:0007669"/>
    <property type="project" value="UniProtKB-KW"/>
</dbReference>
<dbReference type="EC" id="1.-.-.-" evidence="3"/>
<dbReference type="PANTHER" id="PTHR42760:SF133">
    <property type="entry name" value="3-OXOACYL-[ACYL-CARRIER-PROTEIN] REDUCTASE"/>
    <property type="match status" value="1"/>
</dbReference>
<comment type="similarity">
    <text evidence="1">Belongs to the short-chain dehydrogenases/reductases (SDR) family.</text>
</comment>
<dbReference type="Gene3D" id="3.40.50.720">
    <property type="entry name" value="NAD(P)-binding Rossmann-like Domain"/>
    <property type="match status" value="1"/>
</dbReference>
<dbReference type="Pfam" id="PF13561">
    <property type="entry name" value="adh_short_C2"/>
    <property type="match status" value="1"/>
</dbReference>
<dbReference type="SUPFAM" id="SSF51735">
    <property type="entry name" value="NAD(P)-binding Rossmann-fold domains"/>
    <property type="match status" value="1"/>
</dbReference>
<dbReference type="CDD" id="cd05233">
    <property type="entry name" value="SDR_c"/>
    <property type="match status" value="1"/>
</dbReference>
<name>A0ABV1D9T8_9FIRM</name>
<dbReference type="InterPro" id="IPR036291">
    <property type="entry name" value="NAD(P)-bd_dom_sf"/>
</dbReference>
<dbReference type="InterPro" id="IPR002347">
    <property type="entry name" value="SDR_fam"/>
</dbReference>
<dbReference type="PANTHER" id="PTHR42760">
    <property type="entry name" value="SHORT-CHAIN DEHYDROGENASES/REDUCTASES FAMILY MEMBER"/>
    <property type="match status" value="1"/>
</dbReference>
<dbReference type="PRINTS" id="PR00080">
    <property type="entry name" value="SDRFAMILY"/>
</dbReference>
<dbReference type="EMBL" id="JBBMFM010000090">
    <property type="protein sequence ID" value="MEQ2427147.1"/>
    <property type="molecule type" value="Genomic_DNA"/>
</dbReference>
<proteinExistence type="inferred from homology"/>
<comment type="caution">
    <text evidence="3">The sequence shown here is derived from an EMBL/GenBank/DDBJ whole genome shotgun (WGS) entry which is preliminary data.</text>
</comment>
<dbReference type="Proteomes" id="UP001454086">
    <property type="component" value="Unassembled WGS sequence"/>
</dbReference>
<gene>
    <name evidence="3" type="ORF">WMQ36_19455</name>
</gene>
<evidence type="ECO:0000313" key="3">
    <source>
        <dbReference type="EMBL" id="MEQ2427147.1"/>
    </source>
</evidence>
<keyword evidence="4" id="KW-1185">Reference proteome</keyword>
<dbReference type="PRINTS" id="PR00081">
    <property type="entry name" value="GDHRDH"/>
</dbReference>